<comment type="caution">
    <text evidence="8">The sequence shown here is derived from an EMBL/GenBank/DDBJ whole genome shotgun (WGS) entry which is preliminary data.</text>
</comment>
<dbReference type="Pfam" id="PF23133">
    <property type="entry name" value="DUF7050"/>
    <property type="match status" value="1"/>
</dbReference>
<keyword evidence="2" id="KW-0805">Transcription regulation</keyword>
<feature type="domain" description="BHLH" evidence="7">
    <location>
        <begin position="356"/>
        <end position="405"/>
    </location>
</feature>
<dbReference type="InterPro" id="IPR036638">
    <property type="entry name" value="HLH_DNA-bd_sf"/>
</dbReference>
<dbReference type="PANTHER" id="PTHR46665">
    <property type="entry name" value="TRANSCRIPTION FACTOR BHLH041-RELATED-RELATED"/>
    <property type="match status" value="1"/>
</dbReference>
<dbReference type="SMART" id="SM00353">
    <property type="entry name" value="HLH"/>
    <property type="match status" value="1"/>
</dbReference>
<dbReference type="Gene3D" id="4.10.280.10">
    <property type="entry name" value="Helix-loop-helix DNA-binding domain"/>
    <property type="match status" value="1"/>
</dbReference>
<keyword evidence="4" id="KW-0539">Nucleus</keyword>
<evidence type="ECO:0000313" key="9">
    <source>
        <dbReference type="Proteomes" id="UP001346149"/>
    </source>
</evidence>
<dbReference type="InterPro" id="IPR044658">
    <property type="entry name" value="bHLH92/bHLH041-like"/>
</dbReference>
<name>A0AAN7LRP3_TRANT</name>
<keyword evidence="3" id="KW-0804">Transcription</keyword>
<dbReference type="InterPro" id="IPR011598">
    <property type="entry name" value="bHLH_dom"/>
</dbReference>
<keyword evidence="9" id="KW-1185">Reference proteome</keyword>
<organism evidence="8 9">
    <name type="scientific">Trapa natans</name>
    <name type="common">Water chestnut</name>
    <dbReference type="NCBI Taxonomy" id="22666"/>
    <lineage>
        <taxon>Eukaryota</taxon>
        <taxon>Viridiplantae</taxon>
        <taxon>Streptophyta</taxon>
        <taxon>Embryophyta</taxon>
        <taxon>Tracheophyta</taxon>
        <taxon>Spermatophyta</taxon>
        <taxon>Magnoliopsida</taxon>
        <taxon>eudicotyledons</taxon>
        <taxon>Gunneridae</taxon>
        <taxon>Pentapetalae</taxon>
        <taxon>rosids</taxon>
        <taxon>malvids</taxon>
        <taxon>Myrtales</taxon>
        <taxon>Lythraceae</taxon>
        <taxon>Trapa</taxon>
    </lineage>
</organism>
<dbReference type="InterPro" id="IPR055478">
    <property type="entry name" value="DUF7050"/>
</dbReference>
<reference evidence="8 9" key="1">
    <citation type="journal article" date="2023" name="Hortic Res">
        <title>Pangenome of water caltrop reveals structural variations and asymmetric subgenome divergence after allopolyploidization.</title>
        <authorList>
            <person name="Zhang X."/>
            <person name="Chen Y."/>
            <person name="Wang L."/>
            <person name="Yuan Y."/>
            <person name="Fang M."/>
            <person name="Shi L."/>
            <person name="Lu R."/>
            <person name="Comes H.P."/>
            <person name="Ma Y."/>
            <person name="Chen Y."/>
            <person name="Huang G."/>
            <person name="Zhou Y."/>
            <person name="Zheng Z."/>
            <person name="Qiu Y."/>
        </authorList>
    </citation>
    <scope>NUCLEOTIDE SEQUENCE [LARGE SCALE GENOMIC DNA]</scope>
    <source>
        <strain evidence="8">F231</strain>
    </source>
</reference>
<evidence type="ECO:0000256" key="6">
    <source>
        <dbReference type="SAM" id="MobiDB-lite"/>
    </source>
</evidence>
<evidence type="ECO:0000256" key="2">
    <source>
        <dbReference type="ARBA" id="ARBA00023015"/>
    </source>
</evidence>
<dbReference type="PANTHER" id="PTHR46665:SF1">
    <property type="entry name" value="SPERMATOGENESIS- AND OOGENESIS-SPECIFIC BASIC HELIX-LOOP-HELIX-CONTAINING PROTEIN 1"/>
    <property type="match status" value="1"/>
</dbReference>
<gene>
    <name evidence="8" type="ORF">SAY86_031644</name>
</gene>
<keyword evidence="5" id="KW-0175">Coiled coil</keyword>
<evidence type="ECO:0000256" key="1">
    <source>
        <dbReference type="ARBA" id="ARBA00004123"/>
    </source>
</evidence>
<sequence>MDTAFHLHEEGRANFLQILVQSTGCAYVCLWSCLSIPSCLCSLDGFYQETGSSTQLPSSSAGSLARRLFDQYRQSMFIVDDNYISIPGFAFRTNHPCIQLKEDDLLRLATDGAQHHFYREANIKKAIFMGCQSGEIELGFSSMSPDDVQTLVRALFPEDFSRQTSLELELPLAIEQQQQLNPPPSSSSSWRSLSLDSTEYSPLLLNLHANKEVSSQTPATTMAAPTIPVPQQSQSLLSSILNAQFPIPVNEHEALTRAFLAVITSPSSSTSSSQQQQQNFPGGGGGSGAYKANNPRKSAFRRYSSGLHSMNVMMKPGIPRRDNIMKRAIAYLRQLNQVRVRQQLVQAPASGSRPTSTQLHHMMSERRRREKLNESLQSLRALLPSGTKKDKASVLSSTREYLTSLKAQIEDLQQRNAALEAQLDQPVKEAIEEPSANVAESGPIDVRVRQTSESTSPDGSVELRVMVRRECPSIQLVIRILEFLRRLDNVHLMSMDSDTRISDGGAVTRVNLRLRIEGKEWEESILEEAVRRLVSEVANIELS</sequence>
<feature type="region of interest" description="Disordered" evidence="6">
    <location>
        <begin position="267"/>
        <end position="294"/>
    </location>
</feature>
<accession>A0AAN7LRP3</accession>
<evidence type="ECO:0000256" key="5">
    <source>
        <dbReference type="SAM" id="Coils"/>
    </source>
</evidence>
<evidence type="ECO:0000256" key="4">
    <source>
        <dbReference type="ARBA" id="ARBA00023242"/>
    </source>
</evidence>
<proteinExistence type="predicted"/>
<dbReference type="AlphaFoldDB" id="A0AAN7LRP3"/>
<evidence type="ECO:0000256" key="3">
    <source>
        <dbReference type="ARBA" id="ARBA00023163"/>
    </source>
</evidence>
<dbReference type="SUPFAM" id="SSF47459">
    <property type="entry name" value="HLH, helix-loop-helix DNA-binding domain"/>
    <property type="match status" value="1"/>
</dbReference>
<dbReference type="Proteomes" id="UP001346149">
    <property type="component" value="Unassembled WGS sequence"/>
</dbReference>
<dbReference type="Pfam" id="PF00010">
    <property type="entry name" value="HLH"/>
    <property type="match status" value="1"/>
</dbReference>
<dbReference type="EMBL" id="JAXQNO010000009">
    <property type="protein sequence ID" value="KAK4791231.1"/>
    <property type="molecule type" value="Genomic_DNA"/>
</dbReference>
<evidence type="ECO:0000259" key="7">
    <source>
        <dbReference type="PROSITE" id="PS50888"/>
    </source>
</evidence>
<feature type="compositionally biased region" description="Low complexity" evidence="6">
    <location>
        <begin position="267"/>
        <end position="280"/>
    </location>
</feature>
<dbReference type="InterPro" id="IPR055477">
    <property type="entry name" value="DUF7049"/>
</dbReference>
<dbReference type="Pfam" id="PF23132">
    <property type="entry name" value="DUF7049"/>
    <property type="match status" value="1"/>
</dbReference>
<dbReference type="GO" id="GO:0046983">
    <property type="term" value="F:protein dimerization activity"/>
    <property type="evidence" value="ECO:0007669"/>
    <property type="project" value="InterPro"/>
</dbReference>
<evidence type="ECO:0000313" key="8">
    <source>
        <dbReference type="EMBL" id="KAK4791231.1"/>
    </source>
</evidence>
<comment type="subcellular location">
    <subcellularLocation>
        <location evidence="1">Nucleus</location>
    </subcellularLocation>
</comment>
<dbReference type="GO" id="GO:0005634">
    <property type="term" value="C:nucleus"/>
    <property type="evidence" value="ECO:0007669"/>
    <property type="project" value="UniProtKB-SubCell"/>
</dbReference>
<dbReference type="PROSITE" id="PS50888">
    <property type="entry name" value="BHLH"/>
    <property type="match status" value="1"/>
</dbReference>
<feature type="coiled-coil region" evidence="5">
    <location>
        <begin position="362"/>
        <end position="429"/>
    </location>
</feature>
<protein>
    <recommendedName>
        <fullName evidence="7">BHLH domain-containing protein</fullName>
    </recommendedName>
</protein>